<evidence type="ECO:0000256" key="5">
    <source>
        <dbReference type="ARBA" id="ARBA00022741"/>
    </source>
</evidence>
<name>A0ABU6WWE8_9FABA</name>
<accession>A0ABU6WWE8</accession>
<proteinExistence type="inferred from homology"/>
<keyword evidence="4" id="KW-0808">Transferase</keyword>
<evidence type="ECO:0000313" key="10">
    <source>
        <dbReference type="Proteomes" id="UP001341840"/>
    </source>
</evidence>
<protein>
    <recommendedName>
        <fullName evidence="3">phosphoglycerate kinase</fullName>
        <ecNumber evidence="3">2.7.2.3</ecNumber>
    </recommendedName>
</protein>
<dbReference type="InterPro" id="IPR015824">
    <property type="entry name" value="Phosphoglycerate_kinase_N"/>
</dbReference>
<keyword evidence="5" id="KW-0547">Nucleotide-binding</keyword>
<evidence type="ECO:0000256" key="4">
    <source>
        <dbReference type="ARBA" id="ARBA00022679"/>
    </source>
</evidence>
<evidence type="ECO:0000256" key="6">
    <source>
        <dbReference type="ARBA" id="ARBA00022777"/>
    </source>
</evidence>
<keyword evidence="6" id="KW-0418">Kinase</keyword>
<feature type="compositionally biased region" description="Acidic residues" evidence="8">
    <location>
        <begin position="1"/>
        <end position="11"/>
    </location>
</feature>
<dbReference type="Gene3D" id="3.40.50.1260">
    <property type="entry name" value="Phosphoglycerate kinase, N-terminal domain"/>
    <property type="match status" value="1"/>
</dbReference>
<reference evidence="9 10" key="1">
    <citation type="journal article" date="2023" name="Plants (Basel)">
        <title>Bridging the Gap: Combining Genomics and Transcriptomics Approaches to Understand Stylosanthes scabra, an Orphan Legume from the Brazilian Caatinga.</title>
        <authorList>
            <person name="Ferreira-Neto J.R.C."/>
            <person name="da Silva M.D."/>
            <person name="Binneck E."/>
            <person name="de Melo N.F."/>
            <person name="da Silva R.H."/>
            <person name="de Melo A.L.T.M."/>
            <person name="Pandolfi V."/>
            <person name="Bustamante F.O."/>
            <person name="Brasileiro-Vidal A.C."/>
            <person name="Benko-Iseppon A.M."/>
        </authorList>
    </citation>
    <scope>NUCLEOTIDE SEQUENCE [LARGE SCALE GENOMIC DNA]</scope>
    <source>
        <tissue evidence="9">Leaves</tissue>
    </source>
</reference>
<sequence>MDEHSEGEEQIDSTVNDGDDRVQNGYEEGAGDPRKSDRGFRRVCPIVAKPPPLTVFPWDRDKGSAATPDPTGKVEDVDDNDNSNAEVFVVHRRGDTESDDRNSRGGEKPDYLNLRWLEVDKLVVSLSNRGALLRNVRIYKEEEKNGHKRAKKLATLANLYFNDAWFADENRVCKIVGLVERPIVQHLNPREITCGICFETYPDTKIQT</sequence>
<feature type="non-terminal residue" evidence="9">
    <location>
        <position position="208"/>
    </location>
</feature>
<evidence type="ECO:0000256" key="7">
    <source>
        <dbReference type="ARBA" id="ARBA00022840"/>
    </source>
</evidence>
<evidence type="ECO:0000256" key="2">
    <source>
        <dbReference type="ARBA" id="ARBA00008982"/>
    </source>
</evidence>
<evidence type="ECO:0000313" key="9">
    <source>
        <dbReference type="EMBL" id="MED6188983.1"/>
    </source>
</evidence>
<comment type="caution">
    <text evidence="9">The sequence shown here is derived from an EMBL/GenBank/DDBJ whole genome shotgun (WGS) entry which is preliminary data.</text>
</comment>
<gene>
    <name evidence="9" type="ORF">PIB30_091162</name>
</gene>
<comment type="similarity">
    <text evidence="2">Belongs to the phosphoglycerate kinase family.</text>
</comment>
<evidence type="ECO:0000256" key="8">
    <source>
        <dbReference type="SAM" id="MobiDB-lite"/>
    </source>
</evidence>
<dbReference type="EMBL" id="JASCZI010183046">
    <property type="protein sequence ID" value="MED6188983.1"/>
    <property type="molecule type" value="Genomic_DNA"/>
</dbReference>
<evidence type="ECO:0000256" key="1">
    <source>
        <dbReference type="ARBA" id="ARBA00001946"/>
    </source>
</evidence>
<comment type="cofactor">
    <cofactor evidence="1">
        <name>Mg(2+)</name>
        <dbReference type="ChEBI" id="CHEBI:18420"/>
    </cofactor>
</comment>
<dbReference type="EC" id="2.7.2.3" evidence="3"/>
<evidence type="ECO:0000256" key="3">
    <source>
        <dbReference type="ARBA" id="ARBA00013061"/>
    </source>
</evidence>
<dbReference type="SUPFAM" id="SSF53748">
    <property type="entry name" value="Phosphoglycerate kinase"/>
    <property type="match status" value="1"/>
</dbReference>
<organism evidence="9 10">
    <name type="scientific">Stylosanthes scabra</name>
    <dbReference type="NCBI Taxonomy" id="79078"/>
    <lineage>
        <taxon>Eukaryota</taxon>
        <taxon>Viridiplantae</taxon>
        <taxon>Streptophyta</taxon>
        <taxon>Embryophyta</taxon>
        <taxon>Tracheophyta</taxon>
        <taxon>Spermatophyta</taxon>
        <taxon>Magnoliopsida</taxon>
        <taxon>eudicotyledons</taxon>
        <taxon>Gunneridae</taxon>
        <taxon>Pentapetalae</taxon>
        <taxon>rosids</taxon>
        <taxon>fabids</taxon>
        <taxon>Fabales</taxon>
        <taxon>Fabaceae</taxon>
        <taxon>Papilionoideae</taxon>
        <taxon>50 kb inversion clade</taxon>
        <taxon>dalbergioids sensu lato</taxon>
        <taxon>Dalbergieae</taxon>
        <taxon>Pterocarpus clade</taxon>
        <taxon>Stylosanthes</taxon>
    </lineage>
</organism>
<dbReference type="Proteomes" id="UP001341840">
    <property type="component" value="Unassembled WGS sequence"/>
</dbReference>
<keyword evidence="7" id="KW-0067">ATP-binding</keyword>
<keyword evidence="10" id="KW-1185">Reference proteome</keyword>
<dbReference type="InterPro" id="IPR036043">
    <property type="entry name" value="Phosphoglycerate_kinase_sf"/>
</dbReference>
<feature type="compositionally biased region" description="Basic and acidic residues" evidence="8">
    <location>
        <begin position="31"/>
        <end position="40"/>
    </location>
</feature>
<feature type="region of interest" description="Disordered" evidence="8">
    <location>
        <begin position="1"/>
        <end position="83"/>
    </location>
</feature>